<feature type="compositionally biased region" description="Acidic residues" evidence="3">
    <location>
        <begin position="208"/>
        <end position="221"/>
    </location>
</feature>
<evidence type="ECO:0000256" key="2">
    <source>
        <dbReference type="PROSITE-ProRule" id="PRU00261"/>
    </source>
</evidence>
<dbReference type="Gene3D" id="3.30.60.10">
    <property type="entry name" value="Endochitinase-like"/>
    <property type="match status" value="1"/>
</dbReference>
<gene>
    <name evidence="5" type="primary">VPS62</name>
    <name evidence="5" type="ORF">LTR77_006347</name>
</gene>
<comment type="caution">
    <text evidence="2">Lacks conserved residue(s) required for the propagation of feature annotation.</text>
</comment>
<evidence type="ECO:0000313" key="5">
    <source>
        <dbReference type="EMBL" id="KAK5169038.1"/>
    </source>
</evidence>
<name>A0AAV9P8G0_9PEZI</name>
<dbReference type="PANTHER" id="PTHR48172:SF2">
    <property type="entry name" value="VACUOLAR PROTEIN SORTING PROTEIN 62"/>
    <property type="match status" value="1"/>
</dbReference>
<evidence type="ECO:0000256" key="1">
    <source>
        <dbReference type="ARBA" id="ARBA00022669"/>
    </source>
</evidence>
<dbReference type="EMBL" id="JAVRRT010000009">
    <property type="protein sequence ID" value="KAK5169038.1"/>
    <property type="molecule type" value="Genomic_DNA"/>
</dbReference>
<organism evidence="5 6">
    <name type="scientific">Saxophila tyrrhenica</name>
    <dbReference type="NCBI Taxonomy" id="1690608"/>
    <lineage>
        <taxon>Eukaryota</taxon>
        <taxon>Fungi</taxon>
        <taxon>Dikarya</taxon>
        <taxon>Ascomycota</taxon>
        <taxon>Pezizomycotina</taxon>
        <taxon>Dothideomycetes</taxon>
        <taxon>Dothideomycetidae</taxon>
        <taxon>Mycosphaerellales</taxon>
        <taxon>Extremaceae</taxon>
        <taxon>Saxophila</taxon>
    </lineage>
</organism>
<comment type="caution">
    <text evidence="5">The sequence shown here is derived from an EMBL/GenBank/DDBJ whole genome shotgun (WGS) entry which is preliminary data.</text>
</comment>
<reference evidence="5 6" key="1">
    <citation type="submission" date="2023-08" db="EMBL/GenBank/DDBJ databases">
        <title>Black Yeasts Isolated from many extreme environments.</title>
        <authorList>
            <person name="Coleine C."/>
            <person name="Stajich J.E."/>
            <person name="Selbmann L."/>
        </authorList>
    </citation>
    <scope>NUCLEOTIDE SEQUENCE [LARGE SCALE GENOMIC DNA]</scope>
    <source>
        <strain evidence="5 6">CCFEE 5935</strain>
    </source>
</reference>
<dbReference type="GO" id="GO:0008061">
    <property type="term" value="F:chitin binding"/>
    <property type="evidence" value="ECO:0007669"/>
    <property type="project" value="UniProtKB-UniRule"/>
</dbReference>
<accession>A0AAV9P8G0</accession>
<dbReference type="GeneID" id="89927687"/>
<dbReference type="CDD" id="cd11618">
    <property type="entry name" value="ChtBD1_1"/>
    <property type="match status" value="1"/>
</dbReference>
<protein>
    <submittedName>
        <fullName evidence="5">Vacuolar protein sorting-associated protein 62</fullName>
    </submittedName>
</protein>
<feature type="region of interest" description="Disordered" evidence="3">
    <location>
        <begin position="310"/>
        <end position="334"/>
    </location>
</feature>
<keyword evidence="1 2" id="KW-0147">Chitin-binding</keyword>
<feature type="domain" description="Chitin-binding type-1" evidence="4">
    <location>
        <begin position="259"/>
        <end position="305"/>
    </location>
</feature>
<dbReference type="AlphaFoldDB" id="A0AAV9P8G0"/>
<dbReference type="PANTHER" id="PTHR48172">
    <property type="match status" value="1"/>
</dbReference>
<feature type="region of interest" description="Disordered" evidence="3">
    <location>
        <begin position="201"/>
        <end position="228"/>
    </location>
</feature>
<dbReference type="InterPro" id="IPR036861">
    <property type="entry name" value="Endochitinase-like_sf"/>
</dbReference>
<dbReference type="RefSeq" id="XP_064658504.1">
    <property type="nucleotide sequence ID" value="XM_064803589.1"/>
</dbReference>
<dbReference type="SUPFAM" id="SSF57016">
    <property type="entry name" value="Plant lectins/antimicrobial peptides"/>
    <property type="match status" value="1"/>
</dbReference>
<evidence type="ECO:0000259" key="4">
    <source>
        <dbReference type="PROSITE" id="PS50941"/>
    </source>
</evidence>
<evidence type="ECO:0000313" key="6">
    <source>
        <dbReference type="Proteomes" id="UP001337655"/>
    </source>
</evidence>
<evidence type="ECO:0000256" key="3">
    <source>
        <dbReference type="SAM" id="MobiDB-lite"/>
    </source>
</evidence>
<dbReference type="InterPro" id="IPR001002">
    <property type="entry name" value="Chitin-bd_1"/>
</dbReference>
<keyword evidence="6" id="KW-1185">Reference proteome</keyword>
<dbReference type="Proteomes" id="UP001337655">
    <property type="component" value="Unassembled WGS sequence"/>
</dbReference>
<keyword evidence="2" id="KW-1015">Disulfide bond</keyword>
<sequence length="595" mass="67775">MPRPGRKCFAGFIALALGYVAINGLVEHITKHSNPSEKLEEAEFIASNKQLCRWIGACGTFHLNSNGWTWNSEDDDVPPNIPDFSHFWDTDEDPDSWSDEEKEKREIPQYVYDHAPYVHLFSDEHFWPCDLAEHLAHVAPRMNYTDIPHWNRGHGLNLTNLKDLNDYEGGIHGRFVYLQSEDNVEERPEWLGGAQHIPKLPDLRFNNDDDDAQWPEPEDEYDHGHAAKQQAAIHSEYQDDEAKQADFSFWPTAPTPSENGRCGGNTGFTCKGSRFGKCCSIYGWCGRGEEHCGQACNIMAGACNDPFEPIPKPRSDLKRRNIQQQSEKYRPDQAGRSSAPAFLIVVPKKDGVVDAFWFFFYSFNLGQKVFNIRFGNHVGDWEHTMIRFKHGKPTAVFMSEHDFGSAYRWHALEKYTVNPDGSGTMIGTWSNNTAAKVAQRPVVYSAVGTHAMYPTPGLHPYILPYGLLHDQTDRGPLWDPTLNLNSYTWDMEEKKVRAATSNPKLATRWFDFAGHWGDKYYPLSDPRQYRFAGQYHYVNGPTGPRFKNLARESVCLTKKCHVRYWVGDSRIKHLPLEEGEEEGGLPGGNSTDGEH</sequence>
<proteinExistence type="predicted"/>
<feature type="disulfide bond" evidence="2">
    <location>
        <begin position="278"/>
        <end position="292"/>
    </location>
</feature>
<dbReference type="PROSITE" id="PS50941">
    <property type="entry name" value="CHIT_BIND_I_2"/>
    <property type="match status" value="1"/>
</dbReference>